<accession>A0A6J5MY86</accession>
<reference evidence="1" key="1">
    <citation type="submission" date="2020-04" db="EMBL/GenBank/DDBJ databases">
        <authorList>
            <person name="Chiriac C."/>
            <person name="Salcher M."/>
            <person name="Ghai R."/>
            <person name="Kavagutti S V."/>
        </authorList>
    </citation>
    <scope>NUCLEOTIDE SEQUENCE</scope>
</reference>
<proteinExistence type="predicted"/>
<evidence type="ECO:0000313" key="1">
    <source>
        <dbReference type="EMBL" id="CAB4151362.1"/>
    </source>
</evidence>
<protein>
    <submittedName>
        <fullName evidence="1">Uncharacterized protein</fullName>
    </submittedName>
</protein>
<name>A0A6J5MY86_9CAUD</name>
<organism evidence="1">
    <name type="scientific">uncultured Caudovirales phage</name>
    <dbReference type="NCBI Taxonomy" id="2100421"/>
    <lineage>
        <taxon>Viruses</taxon>
        <taxon>Duplodnaviria</taxon>
        <taxon>Heunggongvirae</taxon>
        <taxon>Uroviricota</taxon>
        <taxon>Caudoviricetes</taxon>
        <taxon>Peduoviridae</taxon>
        <taxon>Maltschvirus</taxon>
        <taxon>Maltschvirus maltsch</taxon>
    </lineage>
</organism>
<gene>
    <name evidence="1" type="ORF">UFOVP601_12</name>
</gene>
<dbReference type="EMBL" id="LR796569">
    <property type="protein sequence ID" value="CAB4151362.1"/>
    <property type="molecule type" value="Genomic_DNA"/>
</dbReference>
<sequence>MPLQPLAPYKTPRRAAATQTAQLYNVPAPIGGLNLRDPISEMLPTDAVVLDNMIPRQTGVEMRGGYQTHVNSITFPIKSIFGYNAPNPTNNKLFAAANGKIYDVTTNPATVAVATSNSSEDYWSTTQFSTGGDTFLLCVSPGAGYWTYSTTTGWINRTPASLPTTTLKTVAVWKQRVFFTCEADTRIYYFHNVNVVDGATSPFTMGAMLRNGGYVAGLINWTLDAGVGIDDHLVIVGSQGDVAVWQGTDPQSANTFALRGVWYCGPVPKYGRFFTSFGGDVLLLSDLGLVPLSKLVNGQFVETTPGPSEKIQTILSPLVSQLISTPTWDIFIAPASEVMVIKVPEQTADGYRQFAMNVNTSSWCTFSGLPMHCTTILNGILYFGTDDGTVCKGLFGELDGVLQDGTGGNLVEGDVQTSFNSFGTAGQLKRFGLVRPIFIAPEAPSVKARVNTQYSFTGVAGSPSFTTSSEALWGSSIWNSAVWVGSTNTYQAWVGATGLGYYGSLRMKVRGPANTIFTSSHFLVDVGGIM</sequence>